<accession>U4KJX0</accession>
<reference evidence="2 3" key="1">
    <citation type="journal article" date="2013" name="J. Mol. Microbiol. Biotechnol.">
        <title>Analysis of the Complete Genomes of Acholeplasma brassicae , A. palmae and A. laidlawii and Their Comparison to the Obligate Parasites from ' Candidatus Phytoplasma'.</title>
        <authorList>
            <person name="Kube M."/>
            <person name="Siewert C."/>
            <person name="Migdoll A.M."/>
            <person name="Duduk B."/>
            <person name="Holz S."/>
            <person name="Rabus R."/>
            <person name="Seemuller E."/>
            <person name="Mitrovic J."/>
            <person name="Muller I."/>
            <person name="Buttner C."/>
            <person name="Reinhardt R."/>
        </authorList>
    </citation>
    <scope>NUCLEOTIDE SEQUENCE [LARGE SCALE GENOMIC DNA]</scope>
    <source>
        <strain evidence="2 3">J233</strain>
    </source>
</reference>
<dbReference type="HOGENOM" id="CLU_1136125_0_0_14"/>
<proteinExistence type="predicted"/>
<dbReference type="EMBL" id="FO681347">
    <property type="protein sequence ID" value="CCV63767.1"/>
    <property type="molecule type" value="Genomic_DNA"/>
</dbReference>
<keyword evidence="1" id="KW-1133">Transmembrane helix</keyword>
<keyword evidence="1" id="KW-0472">Membrane</keyword>
<organism evidence="2 3">
    <name type="scientific">Alteracholeplasma palmae (strain ATCC 49389 / J233)</name>
    <name type="common">Acholeplasma palmae</name>
    <dbReference type="NCBI Taxonomy" id="1318466"/>
    <lineage>
        <taxon>Bacteria</taxon>
        <taxon>Bacillati</taxon>
        <taxon>Mycoplasmatota</taxon>
        <taxon>Mollicutes</taxon>
        <taxon>Acholeplasmatales</taxon>
        <taxon>Acholeplasmataceae</taxon>
        <taxon>Acholeplasma</taxon>
    </lineage>
</organism>
<keyword evidence="1" id="KW-0812">Transmembrane</keyword>
<dbReference type="Proteomes" id="UP000032740">
    <property type="component" value="Chromosome"/>
</dbReference>
<gene>
    <name evidence="2" type="ORF">BN85401900</name>
</gene>
<evidence type="ECO:0000313" key="3">
    <source>
        <dbReference type="Proteomes" id="UP000032740"/>
    </source>
</evidence>
<sequence length="244" mass="29001">MRLCKEFRCTPNDLFGIYTVHSYQRTINKTLNVKLDSAIVEDLMYNYLWSFCNDSKWNKLCAIIDHIRNCIVQFENLNSARVGDLYGEIVVQEDYYSETNEIVIFFTYAYILISAINNLFELFGYTKHQEYKKAKNSFAIFNEETYDTQNTKSDEGYFLYLRKLIVGHPTSVDKYDMHKPAKDTQVSPHIQRQNIKDSKVLTVARYSETLKHGKINVKKEKLIDFIKFKYQMLDIFRMIYKKEI</sequence>
<evidence type="ECO:0000313" key="2">
    <source>
        <dbReference type="EMBL" id="CCV63767.1"/>
    </source>
</evidence>
<feature type="transmembrane region" description="Helical" evidence="1">
    <location>
        <begin position="102"/>
        <end position="125"/>
    </location>
</feature>
<dbReference type="AlphaFoldDB" id="U4KJX0"/>
<dbReference type="KEGG" id="apal:BN85401900"/>
<keyword evidence="3" id="KW-1185">Reference proteome</keyword>
<dbReference type="STRING" id="1318466.BN85401900"/>
<protein>
    <submittedName>
        <fullName evidence="2">Uncharacterized protein</fullName>
    </submittedName>
</protein>
<evidence type="ECO:0000256" key="1">
    <source>
        <dbReference type="SAM" id="Phobius"/>
    </source>
</evidence>
<name>U4KJX0_ALTPJ</name>